<evidence type="ECO:0000313" key="3">
    <source>
        <dbReference type="Proteomes" id="UP000195569"/>
    </source>
</evidence>
<dbReference type="PANTHER" id="PTHR43345">
    <property type="entry name" value="3-ISOPROPYLMALATE DEHYDRATASE SMALL SUBUNIT 2-RELATED-RELATED"/>
    <property type="match status" value="1"/>
</dbReference>
<evidence type="ECO:0000313" key="2">
    <source>
        <dbReference type="EMBL" id="SIT34919.1"/>
    </source>
</evidence>
<dbReference type="AlphaFoldDB" id="A0A1N7RIH5"/>
<keyword evidence="3" id="KW-1185">Reference proteome</keyword>
<reference evidence="2" key="1">
    <citation type="submission" date="2016-12" db="EMBL/GenBank/DDBJ databases">
        <authorList>
            <person name="Moulin L."/>
        </authorList>
    </citation>
    <scope>NUCLEOTIDE SEQUENCE [LARGE SCALE GENOMIC DNA]</scope>
    <source>
        <strain evidence="2">STM 7183</strain>
    </source>
</reference>
<comment type="caution">
    <text evidence="2">The sequence shown here is derived from an EMBL/GenBank/DDBJ whole genome shotgun (WGS) entry which is preliminary data.</text>
</comment>
<protein>
    <submittedName>
        <fullName evidence="2">3-isopropylmalate dehydratase small subunit</fullName>
    </submittedName>
</protein>
<dbReference type="RefSeq" id="WP_087732117.1">
    <property type="nucleotide sequence ID" value="NZ_CYGY02000001.1"/>
</dbReference>
<dbReference type="InterPro" id="IPR050075">
    <property type="entry name" value="LeuD"/>
</dbReference>
<dbReference type="OrthoDB" id="9777465at2"/>
<name>A0A1N7RIH5_9BURK</name>
<dbReference type="Proteomes" id="UP000195569">
    <property type="component" value="Unassembled WGS sequence"/>
</dbReference>
<evidence type="ECO:0000256" key="1">
    <source>
        <dbReference type="ARBA" id="ARBA00023239"/>
    </source>
</evidence>
<dbReference type="InterPro" id="IPR015928">
    <property type="entry name" value="Aconitase/3IPM_dehydase_swvl"/>
</dbReference>
<dbReference type="GO" id="GO:0016829">
    <property type="term" value="F:lyase activity"/>
    <property type="evidence" value="ECO:0007669"/>
    <property type="project" value="UniProtKB-KW"/>
</dbReference>
<dbReference type="EMBL" id="CYGY02000001">
    <property type="protein sequence ID" value="SIT34919.1"/>
    <property type="molecule type" value="Genomic_DNA"/>
</dbReference>
<proteinExistence type="predicted"/>
<keyword evidence="1" id="KW-0456">Lyase</keyword>
<dbReference type="PANTHER" id="PTHR43345:SF2">
    <property type="entry name" value="3-ISOPROPYLMALATE DEHYDRATASE SMALL SUBUNIT 1"/>
    <property type="match status" value="1"/>
</dbReference>
<dbReference type="SUPFAM" id="SSF52016">
    <property type="entry name" value="LeuD/IlvD-like"/>
    <property type="match status" value="1"/>
</dbReference>
<dbReference type="Gene3D" id="3.20.19.10">
    <property type="entry name" value="Aconitase, domain 4"/>
    <property type="match status" value="1"/>
</dbReference>
<accession>A0A1N7RIH5</accession>
<organism evidence="2 3">
    <name type="scientific">Paraburkholderia piptadeniae</name>
    <dbReference type="NCBI Taxonomy" id="1701573"/>
    <lineage>
        <taxon>Bacteria</taxon>
        <taxon>Pseudomonadati</taxon>
        <taxon>Pseudomonadota</taxon>
        <taxon>Betaproteobacteria</taxon>
        <taxon>Burkholderiales</taxon>
        <taxon>Burkholderiaceae</taxon>
        <taxon>Paraburkholderia</taxon>
    </lineage>
</organism>
<gene>
    <name evidence="2" type="ORF">BN2476_10004</name>
</gene>
<sequence>MNLKNLRGRVAFVFSDDDYDVDQIVGVKNIRIQDPDELRRIVMKSIDPDFVSTVQPGDILIGGRNFGYGHPHYPPMTAMRDLGISCVIAESFSPGYWWGEMAEGFPQITCPGILELIRRWDHIEVVWTENVVMNLTTGRSLPFEPLSHSEGKMLSSGGLVKYLQSLSSNPLL</sequence>